<evidence type="ECO:0008006" key="3">
    <source>
        <dbReference type="Google" id="ProtNLM"/>
    </source>
</evidence>
<name>A0ABP8Q962_9GAMM</name>
<proteinExistence type="predicted"/>
<comment type="caution">
    <text evidence="1">The sequence shown here is derived from an EMBL/GenBank/DDBJ whole genome shotgun (WGS) entry which is preliminary data.</text>
</comment>
<reference evidence="2" key="1">
    <citation type="journal article" date="2019" name="Int. J. Syst. Evol. Microbiol.">
        <title>The Global Catalogue of Microorganisms (GCM) 10K type strain sequencing project: providing services to taxonomists for standard genome sequencing and annotation.</title>
        <authorList>
            <consortium name="The Broad Institute Genomics Platform"/>
            <consortium name="The Broad Institute Genome Sequencing Center for Infectious Disease"/>
            <person name="Wu L."/>
            <person name="Ma J."/>
        </authorList>
    </citation>
    <scope>NUCLEOTIDE SEQUENCE [LARGE SCALE GENOMIC DNA]</scope>
    <source>
        <strain evidence="2">JCM 32226</strain>
    </source>
</reference>
<sequence length="65" mass="7406">MFSLSRFSALPGAMLVSLVNTQLRDHFADLADLCRYHDIQASELEAKLAEDGFVYQAELRQFREA</sequence>
<protein>
    <recommendedName>
        <fullName evidence="3">DUF4250 domain-containing protein</fullName>
    </recommendedName>
</protein>
<organism evidence="1 2">
    <name type="scientific">Pseudaeromonas paramecii</name>
    <dbReference type="NCBI Taxonomy" id="2138166"/>
    <lineage>
        <taxon>Bacteria</taxon>
        <taxon>Pseudomonadati</taxon>
        <taxon>Pseudomonadota</taxon>
        <taxon>Gammaproteobacteria</taxon>
        <taxon>Aeromonadales</taxon>
        <taxon>Aeromonadaceae</taxon>
        <taxon>Pseudaeromonas</taxon>
    </lineage>
</organism>
<evidence type="ECO:0000313" key="2">
    <source>
        <dbReference type="Proteomes" id="UP001501321"/>
    </source>
</evidence>
<keyword evidence="2" id="KW-1185">Reference proteome</keyword>
<evidence type="ECO:0000313" key="1">
    <source>
        <dbReference type="EMBL" id="GAA4499481.1"/>
    </source>
</evidence>
<dbReference type="InterPro" id="IPR025346">
    <property type="entry name" value="DUF4250"/>
</dbReference>
<dbReference type="EMBL" id="BAABFC010000012">
    <property type="protein sequence ID" value="GAA4499481.1"/>
    <property type="molecule type" value="Genomic_DNA"/>
</dbReference>
<dbReference type="Pfam" id="PF14056">
    <property type="entry name" value="DUF4250"/>
    <property type="match status" value="1"/>
</dbReference>
<accession>A0ABP8Q962</accession>
<dbReference type="RefSeq" id="WP_345012546.1">
    <property type="nucleotide sequence ID" value="NZ_BAABFC010000012.1"/>
</dbReference>
<dbReference type="Proteomes" id="UP001501321">
    <property type="component" value="Unassembled WGS sequence"/>
</dbReference>
<gene>
    <name evidence="1" type="ORF">GCM10023095_19730</name>
</gene>